<dbReference type="RefSeq" id="WP_071481907.1">
    <property type="nucleotide sequence ID" value="NZ_CP024899.1"/>
</dbReference>
<dbReference type="PANTHER" id="PTHR36302:SF1">
    <property type="entry name" value="COPPER CHAPERONE PCU(A)C"/>
    <property type="match status" value="1"/>
</dbReference>
<evidence type="ECO:0000313" key="3">
    <source>
        <dbReference type="Proteomes" id="UP000228948"/>
    </source>
</evidence>
<evidence type="ECO:0000256" key="1">
    <source>
        <dbReference type="SAM" id="SignalP"/>
    </source>
</evidence>
<dbReference type="EMBL" id="CP024899">
    <property type="protein sequence ID" value="ATX64870.1"/>
    <property type="molecule type" value="Genomic_DNA"/>
</dbReference>
<dbReference type="KEGG" id="rbg:BG454_02650"/>
<organism evidence="2 3">
    <name type="scientific">Roseinatronobacter bogoriensis subsp. barguzinensis</name>
    <dbReference type="NCBI Taxonomy" id="441209"/>
    <lineage>
        <taxon>Bacteria</taxon>
        <taxon>Pseudomonadati</taxon>
        <taxon>Pseudomonadota</taxon>
        <taxon>Alphaproteobacteria</taxon>
        <taxon>Rhodobacterales</taxon>
        <taxon>Paracoccaceae</taxon>
        <taxon>Roseinatronobacter</taxon>
    </lineage>
</organism>
<sequence>MKRILLPAACAATFALPALACDGLQIEDPYARASTAMSQSGAAFLRFVNHGDAECHLISAQSDAAQRVELHTHIEDDAGVMRMVEVTEGFVIPAHGEYALERGGDHLMFLGLNQVFNHGDEISVTLSFVEGDDMEIVIPVDLERTPDHQPAHGHDHSHGHSHD</sequence>
<keyword evidence="1" id="KW-0732">Signal</keyword>
<dbReference type="Pfam" id="PF04314">
    <property type="entry name" value="PCuAC"/>
    <property type="match status" value="1"/>
</dbReference>
<dbReference type="Gene3D" id="2.60.40.1890">
    <property type="entry name" value="PCu(A)C copper chaperone"/>
    <property type="match status" value="1"/>
</dbReference>
<dbReference type="PANTHER" id="PTHR36302">
    <property type="entry name" value="BLR7088 PROTEIN"/>
    <property type="match status" value="1"/>
</dbReference>
<feature type="chain" id="PRO_5014843033" evidence="1">
    <location>
        <begin position="21"/>
        <end position="163"/>
    </location>
</feature>
<name>A0A2K8KFD9_9RHOB</name>
<protein>
    <submittedName>
        <fullName evidence="2">Copper chaperone PCu(A)C</fullName>
    </submittedName>
</protein>
<dbReference type="InterPro" id="IPR058248">
    <property type="entry name" value="Lxx211020-like"/>
</dbReference>
<evidence type="ECO:0000313" key="2">
    <source>
        <dbReference type="EMBL" id="ATX64870.1"/>
    </source>
</evidence>
<dbReference type="STRING" id="441209.GCA_001870665_00694"/>
<accession>A0A2K8KFD9</accession>
<dbReference type="AlphaFoldDB" id="A0A2K8KFD9"/>
<dbReference type="OrthoDB" id="9796962at2"/>
<dbReference type="InterPro" id="IPR036182">
    <property type="entry name" value="PCuAC_sf"/>
</dbReference>
<dbReference type="InterPro" id="IPR007410">
    <property type="entry name" value="LpqE-like"/>
</dbReference>
<keyword evidence="3" id="KW-1185">Reference proteome</keyword>
<dbReference type="SUPFAM" id="SSF110087">
    <property type="entry name" value="DR1885-like metal-binding protein"/>
    <property type="match status" value="1"/>
</dbReference>
<reference evidence="2 3" key="1">
    <citation type="submission" date="2017-11" db="EMBL/GenBank/DDBJ databases">
        <title>Revised Sequence and Annotation of the Rhodobaca barguzinensis strain alga05 Genome.</title>
        <authorList>
            <person name="Kopejtka K."/>
            <person name="Tomasch J.M."/>
            <person name="Bunk B."/>
            <person name="Koblizek M."/>
        </authorList>
    </citation>
    <scope>NUCLEOTIDE SEQUENCE [LARGE SCALE GENOMIC DNA]</scope>
    <source>
        <strain evidence="3">alga05</strain>
    </source>
</reference>
<dbReference type="Proteomes" id="UP000228948">
    <property type="component" value="Chromosome"/>
</dbReference>
<proteinExistence type="predicted"/>
<feature type="signal peptide" evidence="1">
    <location>
        <begin position="1"/>
        <end position="20"/>
    </location>
</feature>
<gene>
    <name evidence="2" type="ORF">BG454_02650</name>
</gene>